<evidence type="ECO:0000313" key="4">
    <source>
        <dbReference type="Proteomes" id="UP000694400"/>
    </source>
</evidence>
<reference evidence="3" key="1">
    <citation type="submission" date="2019-08" db="EMBL/GenBank/DDBJ databases">
        <title>Three high-quality genomes provides insights into domestication of ducks.</title>
        <authorList>
            <person name="Hou Z.C."/>
            <person name="Zhu F."/>
            <person name="Yin Z.T."/>
            <person name="Zhang F."/>
        </authorList>
    </citation>
    <scope>NUCLEOTIDE SEQUENCE [LARGE SCALE GENOMIC DNA]</scope>
</reference>
<organism evidence="3 4">
    <name type="scientific">Anas platyrhynchos</name>
    <name type="common">Mallard</name>
    <name type="synonym">Anas boschas</name>
    <dbReference type="NCBI Taxonomy" id="8839"/>
    <lineage>
        <taxon>Eukaryota</taxon>
        <taxon>Metazoa</taxon>
        <taxon>Chordata</taxon>
        <taxon>Craniata</taxon>
        <taxon>Vertebrata</taxon>
        <taxon>Euteleostomi</taxon>
        <taxon>Archelosauria</taxon>
        <taxon>Archosauria</taxon>
        <taxon>Dinosauria</taxon>
        <taxon>Saurischia</taxon>
        <taxon>Theropoda</taxon>
        <taxon>Coelurosauria</taxon>
        <taxon>Aves</taxon>
        <taxon>Neognathae</taxon>
        <taxon>Galloanserae</taxon>
        <taxon>Anseriformes</taxon>
        <taxon>Anatidae</taxon>
        <taxon>Anatinae</taxon>
        <taxon>Anas</taxon>
    </lineage>
</organism>
<dbReference type="Gene3D" id="1.25.40.20">
    <property type="entry name" value="Ankyrin repeat-containing domain"/>
    <property type="match status" value="1"/>
</dbReference>
<proteinExistence type="predicted"/>
<dbReference type="PROSITE" id="PS50088">
    <property type="entry name" value="ANK_REPEAT"/>
    <property type="match status" value="4"/>
</dbReference>
<dbReference type="InterPro" id="IPR002110">
    <property type="entry name" value="Ankyrin_rpt"/>
</dbReference>
<dbReference type="PANTHER" id="PTHR24147">
    <property type="entry name" value="ANKYRIN REPEAT DOMAIN 36-RELATED"/>
    <property type="match status" value="1"/>
</dbReference>
<dbReference type="SMART" id="SM00248">
    <property type="entry name" value="ANK"/>
    <property type="match status" value="4"/>
</dbReference>
<sequence length="402" mass="43830">MHRCQQQCSVLLPLLWEQQHCPGWEPWCVRALPGSARPQPLLGAWLPCPCACPCRTQAGPAGLRWPQVGLCPHPCCSMKRLLGHQERPMPSSTLLSRDSDAHQLPEEGLHGLHRAAARGDLALPACGKLIYFGFRTPLHLACANGHADVVRFLVQEKCLLNLCDNTGRSPLMKAVESQHEECVAILLEHHADPNLNVSRGNSALHLAAAAPNTSIAEMLIEHGAQLEAKNWEGNTPLLLAISSHQKEMVNFLLQKGATACAKNDFKSSTPLSREEAPCLSVGILPVSLQINPQRDPWWRSRSTIMGRLTPHTDSSEPVPSQLLSSARARILGKDVLDLTACMFSLSTRSIARKLQEHERSEKTGEASADAAQDTAVPSRWCSPRTECITAATCALDGEGRSL</sequence>
<feature type="repeat" description="ANK" evidence="1">
    <location>
        <begin position="232"/>
        <end position="264"/>
    </location>
</feature>
<evidence type="ECO:0000313" key="3">
    <source>
        <dbReference type="Ensembl" id="ENSAPLP00020013639.1"/>
    </source>
</evidence>
<dbReference type="PROSITE" id="PS50297">
    <property type="entry name" value="ANK_REP_REGION"/>
    <property type="match status" value="4"/>
</dbReference>
<feature type="repeat" description="ANK" evidence="1">
    <location>
        <begin position="133"/>
        <end position="165"/>
    </location>
</feature>
<name>A0A8B9T0G3_ANAPL</name>
<dbReference type="Pfam" id="PF12796">
    <property type="entry name" value="Ank_2"/>
    <property type="match status" value="1"/>
</dbReference>
<evidence type="ECO:0000256" key="1">
    <source>
        <dbReference type="PROSITE-ProRule" id="PRU00023"/>
    </source>
</evidence>
<dbReference type="SUPFAM" id="SSF48403">
    <property type="entry name" value="Ankyrin repeat"/>
    <property type="match status" value="1"/>
</dbReference>
<dbReference type="Ensembl" id="ENSAPLT00020014687.1">
    <property type="protein sequence ID" value="ENSAPLP00020013639.1"/>
    <property type="gene ID" value="ENSAPLG00020009978.1"/>
</dbReference>
<accession>A0A8B9T0G3</accession>
<dbReference type="PRINTS" id="PR01415">
    <property type="entry name" value="ANKYRIN"/>
</dbReference>
<dbReference type="Pfam" id="PF13637">
    <property type="entry name" value="Ank_4"/>
    <property type="match status" value="1"/>
</dbReference>
<dbReference type="AlphaFoldDB" id="A0A8B9T0G3"/>
<dbReference type="Ensembl" id="ENSAPLT00020014683.1">
    <property type="protein sequence ID" value="ENSAPLP00020013635.1"/>
    <property type="gene ID" value="ENSAPLG00020009975.1"/>
</dbReference>
<feature type="region of interest" description="Disordered" evidence="2">
    <location>
        <begin position="356"/>
        <end position="375"/>
    </location>
</feature>
<evidence type="ECO:0000256" key="2">
    <source>
        <dbReference type="SAM" id="MobiDB-lite"/>
    </source>
</evidence>
<protein>
    <recommendedName>
        <fullName evidence="5">Ankyrin repeat domain-containing protein 7</fullName>
    </recommendedName>
</protein>
<feature type="repeat" description="ANK" evidence="1">
    <location>
        <begin position="199"/>
        <end position="231"/>
    </location>
</feature>
<keyword evidence="1" id="KW-0040">ANK repeat</keyword>
<dbReference type="InterPro" id="IPR050657">
    <property type="entry name" value="Ankyrin_repeat_domain"/>
</dbReference>
<dbReference type="Proteomes" id="UP000694400">
    <property type="component" value="Chromosome 1"/>
</dbReference>
<evidence type="ECO:0008006" key="5">
    <source>
        <dbReference type="Google" id="ProtNLM"/>
    </source>
</evidence>
<reference evidence="3" key="2">
    <citation type="submission" date="2025-05" db="UniProtKB">
        <authorList>
            <consortium name="Ensembl"/>
        </authorList>
    </citation>
    <scope>IDENTIFICATION</scope>
</reference>
<feature type="repeat" description="ANK" evidence="1">
    <location>
        <begin position="166"/>
        <end position="198"/>
    </location>
</feature>
<dbReference type="InterPro" id="IPR036770">
    <property type="entry name" value="Ankyrin_rpt-contain_sf"/>
</dbReference>
<dbReference type="PANTHER" id="PTHR24147:SF53">
    <property type="entry name" value="ANKYRIN REPEAT DOMAIN 26"/>
    <property type="match status" value="1"/>
</dbReference>